<dbReference type="GO" id="GO:0009279">
    <property type="term" value="C:cell outer membrane"/>
    <property type="evidence" value="ECO:0007669"/>
    <property type="project" value="UniProtKB-SubCell"/>
</dbReference>
<dbReference type="Pfam" id="PF02321">
    <property type="entry name" value="OEP"/>
    <property type="match status" value="2"/>
</dbReference>
<comment type="subcellular location">
    <subcellularLocation>
        <location evidence="1">Cell outer membrane</location>
    </subcellularLocation>
</comment>
<evidence type="ECO:0000256" key="3">
    <source>
        <dbReference type="ARBA" id="ARBA00022448"/>
    </source>
</evidence>
<dbReference type="RefSeq" id="WP_139938548.1">
    <property type="nucleotide sequence ID" value="NZ_JBHSYP010000022.1"/>
</dbReference>
<organism evidence="9 10">
    <name type="scientific">Emcibacter nanhaiensis</name>
    <dbReference type="NCBI Taxonomy" id="1505037"/>
    <lineage>
        <taxon>Bacteria</taxon>
        <taxon>Pseudomonadati</taxon>
        <taxon>Pseudomonadota</taxon>
        <taxon>Alphaproteobacteria</taxon>
        <taxon>Emcibacterales</taxon>
        <taxon>Emcibacteraceae</taxon>
        <taxon>Emcibacter</taxon>
    </lineage>
</organism>
<gene>
    <name evidence="9" type="ORF">FIV46_03860</name>
</gene>
<dbReference type="InterPro" id="IPR003423">
    <property type="entry name" value="OMP_efflux"/>
</dbReference>
<sequence>MHLRFLNNAMGRASNVILSLLILLAAGAVQAEENVPETTLFAPAPGYTASFKTLLQDVVENHPRIKSSLSYRNSVKDEEREEKAALYPQVDVGVDGRYRFLDNYDNTLENFDELNDPTTHVDAYVTVSQKVFDGGATFRKIDRARYAYAAAHADYEVQASEVVLTAIEAHYNYLVRGIIGRIREEALQRHRKILEFAQERFERGVGANRDVALARARLALAEQNLLANKIDFAEAAGLYEEIFGTPPANVKRPDIALSLPTSQEDALKLGLLNSPLLSSATSQVMASRASMESEEASRWPGLSLQVTGTRYDLDRDSNDYDVQARLQMNYALYTGGAQTARIKRSTNQYAQARANEETIHREFSRQLKVSWEKVENQKLRVMSQEKSVEANRLSRDLFQEQFETTGGSILSLLEAEDDYRNSLESYVQGLMDQELFQYQLLHDMGTLLSYLNLRLTGTKDGGAGQ</sequence>
<keyword evidence="7" id="KW-0998">Cell outer membrane</keyword>
<dbReference type="Proteomes" id="UP000319148">
    <property type="component" value="Unassembled WGS sequence"/>
</dbReference>
<dbReference type="InterPro" id="IPR051906">
    <property type="entry name" value="TolC-like"/>
</dbReference>
<dbReference type="GO" id="GO:0015288">
    <property type="term" value="F:porin activity"/>
    <property type="evidence" value="ECO:0007669"/>
    <property type="project" value="TreeGrafter"/>
</dbReference>
<keyword evidence="4" id="KW-1134">Transmembrane beta strand</keyword>
<evidence type="ECO:0000313" key="9">
    <source>
        <dbReference type="EMBL" id="TPD63220.1"/>
    </source>
</evidence>
<comment type="caution">
    <text evidence="9">The sequence shown here is derived from an EMBL/GenBank/DDBJ whole genome shotgun (WGS) entry which is preliminary data.</text>
</comment>
<evidence type="ECO:0000256" key="1">
    <source>
        <dbReference type="ARBA" id="ARBA00004442"/>
    </source>
</evidence>
<dbReference type="PANTHER" id="PTHR30026">
    <property type="entry name" value="OUTER MEMBRANE PROTEIN TOLC"/>
    <property type="match status" value="1"/>
</dbReference>
<dbReference type="AlphaFoldDB" id="A0A501PRR6"/>
<dbReference type="PANTHER" id="PTHR30026:SF22">
    <property type="entry name" value="OUTER MEMBRANE EFFLUX PROTEIN"/>
    <property type="match status" value="1"/>
</dbReference>
<comment type="similarity">
    <text evidence="2">Belongs to the outer membrane factor (OMF) (TC 1.B.17) family.</text>
</comment>
<proteinExistence type="inferred from homology"/>
<dbReference type="GO" id="GO:0015562">
    <property type="term" value="F:efflux transmembrane transporter activity"/>
    <property type="evidence" value="ECO:0007669"/>
    <property type="project" value="InterPro"/>
</dbReference>
<dbReference type="OrthoDB" id="7402961at2"/>
<name>A0A501PRR6_9PROT</name>
<evidence type="ECO:0000256" key="8">
    <source>
        <dbReference type="SAM" id="SignalP"/>
    </source>
</evidence>
<accession>A0A501PRR6</accession>
<keyword evidence="3" id="KW-0813">Transport</keyword>
<dbReference type="EMBL" id="VFIY01000004">
    <property type="protein sequence ID" value="TPD63220.1"/>
    <property type="molecule type" value="Genomic_DNA"/>
</dbReference>
<feature type="chain" id="PRO_5021381450" description="TolC family outer membrane protein" evidence="8">
    <location>
        <begin position="32"/>
        <end position="465"/>
    </location>
</feature>
<feature type="signal peptide" evidence="8">
    <location>
        <begin position="1"/>
        <end position="31"/>
    </location>
</feature>
<protein>
    <recommendedName>
        <fullName evidence="11">TolC family outer membrane protein</fullName>
    </recommendedName>
</protein>
<dbReference type="GO" id="GO:1990281">
    <property type="term" value="C:efflux pump complex"/>
    <property type="evidence" value="ECO:0007669"/>
    <property type="project" value="TreeGrafter"/>
</dbReference>
<evidence type="ECO:0000256" key="2">
    <source>
        <dbReference type="ARBA" id="ARBA00007613"/>
    </source>
</evidence>
<evidence type="ECO:0000256" key="4">
    <source>
        <dbReference type="ARBA" id="ARBA00022452"/>
    </source>
</evidence>
<evidence type="ECO:0000256" key="6">
    <source>
        <dbReference type="ARBA" id="ARBA00023136"/>
    </source>
</evidence>
<keyword evidence="5" id="KW-0812">Transmembrane</keyword>
<evidence type="ECO:0008006" key="11">
    <source>
        <dbReference type="Google" id="ProtNLM"/>
    </source>
</evidence>
<reference evidence="10" key="1">
    <citation type="submission" date="2019-06" db="EMBL/GenBank/DDBJ databases">
        <title>The complete genome of Emcibacter congregatus ZYLT.</title>
        <authorList>
            <person name="Zhao Z."/>
        </authorList>
    </citation>
    <scope>NUCLEOTIDE SEQUENCE [LARGE SCALE GENOMIC DNA]</scope>
    <source>
        <strain evidence="10">MCCC 1A06723</strain>
    </source>
</reference>
<evidence type="ECO:0000256" key="5">
    <source>
        <dbReference type="ARBA" id="ARBA00022692"/>
    </source>
</evidence>
<evidence type="ECO:0000256" key="7">
    <source>
        <dbReference type="ARBA" id="ARBA00023237"/>
    </source>
</evidence>
<evidence type="ECO:0000313" key="10">
    <source>
        <dbReference type="Proteomes" id="UP000319148"/>
    </source>
</evidence>
<keyword evidence="6" id="KW-0472">Membrane</keyword>
<keyword evidence="10" id="KW-1185">Reference proteome</keyword>
<keyword evidence="8" id="KW-0732">Signal</keyword>
<dbReference type="Gene3D" id="1.20.1600.10">
    <property type="entry name" value="Outer membrane efflux proteins (OEP)"/>
    <property type="match status" value="1"/>
</dbReference>
<dbReference type="SUPFAM" id="SSF56954">
    <property type="entry name" value="Outer membrane efflux proteins (OEP)"/>
    <property type="match status" value="1"/>
</dbReference>